<comment type="caution">
    <text evidence="2">The sequence shown here is derived from an EMBL/GenBank/DDBJ whole genome shotgun (WGS) entry which is preliminary data.</text>
</comment>
<protein>
    <submittedName>
        <fullName evidence="2">Uncharacterized protein</fullName>
    </submittedName>
</protein>
<organism evidence="2 3">
    <name type="scientific">Lasiosphaeria miniovina</name>
    <dbReference type="NCBI Taxonomy" id="1954250"/>
    <lineage>
        <taxon>Eukaryota</taxon>
        <taxon>Fungi</taxon>
        <taxon>Dikarya</taxon>
        <taxon>Ascomycota</taxon>
        <taxon>Pezizomycotina</taxon>
        <taxon>Sordariomycetes</taxon>
        <taxon>Sordariomycetidae</taxon>
        <taxon>Sordariales</taxon>
        <taxon>Lasiosphaeriaceae</taxon>
        <taxon>Lasiosphaeria</taxon>
    </lineage>
</organism>
<sequence length="255" mass="28698">MVRALSIALIDRALSIALINRSLSLEVRAKIIAQGWDDQETDSKALYDLVKRVVPRLTQEAIVDLVVEYAAIDRTTFTTMPAYYTRAQFLYKKLGELNAGVGENFHLDHLIVTLMEAYPERSLFWLSGLRNKTLDMKSLERDLEEISSSGETTAMFNKVTASKDTENNYYHPGCVETHCNHTGCASLFLVWEDEECSRRCIEWKLAEQEKKNSAIKAKKMKKKLAIRAKKEKETSGTATMPAVLQSGSGNPNTPS</sequence>
<dbReference type="GeneID" id="85330259"/>
<proteinExistence type="predicted"/>
<name>A0AA40E8W2_9PEZI</name>
<dbReference type="AlphaFoldDB" id="A0AA40E8W2"/>
<reference evidence="2" key="1">
    <citation type="submission" date="2023-06" db="EMBL/GenBank/DDBJ databases">
        <title>Genome-scale phylogeny and comparative genomics of the fungal order Sordariales.</title>
        <authorList>
            <consortium name="Lawrence Berkeley National Laboratory"/>
            <person name="Hensen N."/>
            <person name="Bonometti L."/>
            <person name="Westerberg I."/>
            <person name="Brannstrom I.O."/>
            <person name="Guillou S."/>
            <person name="Cros-Aarteil S."/>
            <person name="Calhoun S."/>
            <person name="Haridas S."/>
            <person name="Kuo A."/>
            <person name="Mondo S."/>
            <person name="Pangilinan J."/>
            <person name="Riley R."/>
            <person name="LaButti K."/>
            <person name="Andreopoulos B."/>
            <person name="Lipzen A."/>
            <person name="Chen C."/>
            <person name="Yanf M."/>
            <person name="Daum C."/>
            <person name="Ng V."/>
            <person name="Clum A."/>
            <person name="Steindorff A."/>
            <person name="Ohm R."/>
            <person name="Martin F."/>
            <person name="Silar P."/>
            <person name="Natvig D."/>
            <person name="Lalanne C."/>
            <person name="Gautier V."/>
            <person name="Ament-velasquez S.L."/>
            <person name="Kruys A."/>
            <person name="Hutchinson M.I."/>
            <person name="Powell A.J."/>
            <person name="Barry K."/>
            <person name="Miller A.N."/>
            <person name="Grigoriev I.V."/>
            <person name="Debuchy R."/>
            <person name="Gladieux P."/>
            <person name="Thoren M.H."/>
            <person name="Johannesson H."/>
        </authorList>
    </citation>
    <scope>NUCLEOTIDE SEQUENCE</scope>
    <source>
        <strain evidence="2">SMH2392-1A</strain>
    </source>
</reference>
<feature type="region of interest" description="Disordered" evidence="1">
    <location>
        <begin position="227"/>
        <end position="255"/>
    </location>
</feature>
<evidence type="ECO:0000313" key="2">
    <source>
        <dbReference type="EMBL" id="KAK0728316.1"/>
    </source>
</evidence>
<feature type="compositionally biased region" description="Polar residues" evidence="1">
    <location>
        <begin position="245"/>
        <end position="255"/>
    </location>
</feature>
<gene>
    <name evidence="2" type="ORF">B0T26DRAFT_800107</name>
</gene>
<evidence type="ECO:0000313" key="3">
    <source>
        <dbReference type="Proteomes" id="UP001172101"/>
    </source>
</evidence>
<keyword evidence="3" id="KW-1185">Reference proteome</keyword>
<dbReference type="RefSeq" id="XP_060301171.1">
    <property type="nucleotide sequence ID" value="XM_060446989.1"/>
</dbReference>
<dbReference type="EMBL" id="JAUIRO010000002">
    <property type="protein sequence ID" value="KAK0728316.1"/>
    <property type="molecule type" value="Genomic_DNA"/>
</dbReference>
<evidence type="ECO:0000256" key="1">
    <source>
        <dbReference type="SAM" id="MobiDB-lite"/>
    </source>
</evidence>
<accession>A0AA40E8W2</accession>
<dbReference type="Proteomes" id="UP001172101">
    <property type="component" value="Unassembled WGS sequence"/>
</dbReference>